<evidence type="ECO:0000313" key="1">
    <source>
        <dbReference type="EMBL" id="CAL1299468.1"/>
    </source>
</evidence>
<name>A0AAV2BT54_9ARAC</name>
<comment type="caution">
    <text evidence="1">The sequence shown here is derived from an EMBL/GenBank/DDBJ whole genome shotgun (WGS) entry which is preliminary data.</text>
</comment>
<dbReference type="Proteomes" id="UP001497382">
    <property type="component" value="Unassembled WGS sequence"/>
</dbReference>
<proteinExistence type="predicted"/>
<accession>A0AAV2BT54</accession>
<dbReference type="AlphaFoldDB" id="A0AAV2BT54"/>
<dbReference type="EMBL" id="CAXIEN010000502">
    <property type="protein sequence ID" value="CAL1299468.1"/>
    <property type="molecule type" value="Genomic_DNA"/>
</dbReference>
<sequence length="74" mass="8449">MHLGSKESPQQHIGAFFSKDSSVVIKFASRFSAKSSAIQYDRKSFGFYGIMKWTRCAGLSSNRMLFLPSKMTFW</sequence>
<protein>
    <submittedName>
        <fullName evidence="1">Uncharacterized protein</fullName>
    </submittedName>
</protein>
<evidence type="ECO:0000313" key="2">
    <source>
        <dbReference type="Proteomes" id="UP001497382"/>
    </source>
</evidence>
<gene>
    <name evidence="1" type="ORF">LARSCL_LOCUS21377</name>
</gene>
<reference evidence="1 2" key="1">
    <citation type="submission" date="2024-04" db="EMBL/GenBank/DDBJ databases">
        <authorList>
            <person name="Rising A."/>
            <person name="Reimegard J."/>
            <person name="Sonavane S."/>
            <person name="Akerstrom W."/>
            <person name="Nylinder S."/>
            <person name="Hedman E."/>
            <person name="Kallberg Y."/>
        </authorList>
    </citation>
    <scope>NUCLEOTIDE SEQUENCE [LARGE SCALE GENOMIC DNA]</scope>
</reference>
<keyword evidence="2" id="KW-1185">Reference proteome</keyword>
<organism evidence="1 2">
    <name type="scientific">Larinioides sclopetarius</name>
    <dbReference type="NCBI Taxonomy" id="280406"/>
    <lineage>
        <taxon>Eukaryota</taxon>
        <taxon>Metazoa</taxon>
        <taxon>Ecdysozoa</taxon>
        <taxon>Arthropoda</taxon>
        <taxon>Chelicerata</taxon>
        <taxon>Arachnida</taxon>
        <taxon>Araneae</taxon>
        <taxon>Araneomorphae</taxon>
        <taxon>Entelegynae</taxon>
        <taxon>Araneoidea</taxon>
        <taxon>Araneidae</taxon>
        <taxon>Larinioides</taxon>
    </lineage>
</organism>